<dbReference type="RefSeq" id="WP_106690743.1">
    <property type="nucleotide sequence ID" value="NZ_PXNQ02000003.1"/>
</dbReference>
<proteinExistence type="predicted"/>
<keyword evidence="2" id="KW-1185">Reference proteome</keyword>
<accession>A0A3R7P5L2</accession>
<evidence type="ECO:0000313" key="1">
    <source>
        <dbReference type="EMBL" id="RNF35393.1"/>
    </source>
</evidence>
<evidence type="ECO:0000313" key="2">
    <source>
        <dbReference type="Proteomes" id="UP000238137"/>
    </source>
</evidence>
<sequence length="114" mass="11429">MKNYIQPGENLTLTMAAAVTSGDGVLVGSIFGVAQGDAAVGDAVVLVRRGVFNLPKVSAEAWSAGDPVYWDDTAKSLTSVATGNQLVGAAVEDAANPSAIGVVLLDGTIRLAAA</sequence>
<dbReference type="EMBL" id="PXNQ02000003">
    <property type="protein sequence ID" value="RNF35393.1"/>
    <property type="molecule type" value="Genomic_DNA"/>
</dbReference>
<dbReference type="Pfam" id="PF09956">
    <property type="entry name" value="Phage_cement_2"/>
    <property type="match status" value="1"/>
</dbReference>
<protein>
    <submittedName>
        <fullName evidence="1">DUF2190 domain-containing protein</fullName>
    </submittedName>
</protein>
<dbReference type="InterPro" id="IPR011231">
    <property type="entry name" value="Phage_VT1-Sakai_H0018"/>
</dbReference>
<dbReference type="Proteomes" id="UP000238137">
    <property type="component" value="Unassembled WGS sequence"/>
</dbReference>
<dbReference type="PIRSF" id="PIRSF030771">
    <property type="entry name" value="UCP030771"/>
    <property type="match status" value="1"/>
</dbReference>
<name>A0A3R7P5L2_9RHOB</name>
<comment type="caution">
    <text evidence="1">The sequence shown here is derived from an EMBL/GenBank/DDBJ whole genome shotgun (WGS) entry which is preliminary data.</text>
</comment>
<dbReference type="OrthoDB" id="5365964at2"/>
<gene>
    <name evidence="1" type="ORF">A7A09_007350</name>
</gene>
<organism evidence="1 2">
    <name type="scientific">Paracoccus methylarcula</name>
    <dbReference type="NCBI Taxonomy" id="72022"/>
    <lineage>
        <taxon>Bacteria</taxon>
        <taxon>Pseudomonadati</taxon>
        <taxon>Pseudomonadota</taxon>
        <taxon>Alphaproteobacteria</taxon>
        <taxon>Rhodobacterales</taxon>
        <taxon>Paracoccaceae</taxon>
        <taxon>Paracoccus</taxon>
    </lineage>
</organism>
<reference evidence="1" key="1">
    <citation type="submission" date="2018-05" db="EMBL/GenBank/DDBJ databases">
        <title>Reclassification of Methylarcula marina and Methylarcula terricola as Paracoccus methylarcula sp.nov., comb.nov. and Paracoccus terricola comb.nov.</title>
        <authorList>
            <person name="Shmareva M.N."/>
            <person name="Doronina N.V."/>
            <person name="Vasilenko O.V."/>
            <person name="Tarlachkov S.V."/>
            <person name="Trotsenko Y.A."/>
        </authorList>
    </citation>
    <scope>NUCLEOTIDE SEQUENCE [LARGE SCALE GENOMIC DNA]</scope>
    <source>
        <strain evidence="1">VKM B-2159</strain>
    </source>
</reference>
<dbReference type="AlphaFoldDB" id="A0A3R7P5L2"/>